<evidence type="ECO:0000313" key="1">
    <source>
        <dbReference type="EMBL" id="WAS93484.1"/>
    </source>
</evidence>
<dbReference type="RefSeq" id="WP_269035821.1">
    <property type="nucleotide sequence ID" value="NZ_CP114040.1"/>
</dbReference>
<name>A0ABY7H371_9BACT</name>
<dbReference type="Proteomes" id="UP001164459">
    <property type="component" value="Chromosome"/>
</dbReference>
<dbReference type="SUPFAM" id="SSF52091">
    <property type="entry name" value="SpoIIaa-like"/>
    <property type="match status" value="1"/>
</dbReference>
<accession>A0ABY7H371</accession>
<dbReference type="EMBL" id="CP114040">
    <property type="protein sequence ID" value="WAS93484.1"/>
    <property type="molecule type" value="Genomic_DNA"/>
</dbReference>
<proteinExistence type="predicted"/>
<sequence>MPFRYEELVTPRGRPYVRVHVSGDIDIRDAEEYVAKFLGPYLRRHVLSVVASGTEYTARARKHLLAMNDAGPHATVTNSALVRTAINLMTRSQDNPNYRVFADELAALAWLDEQEA</sequence>
<dbReference type="InterPro" id="IPR036513">
    <property type="entry name" value="STAS_dom_sf"/>
</dbReference>
<evidence type="ECO:0008006" key="3">
    <source>
        <dbReference type="Google" id="ProtNLM"/>
    </source>
</evidence>
<gene>
    <name evidence="1" type="ORF">O0S08_45700</name>
</gene>
<evidence type="ECO:0000313" key="2">
    <source>
        <dbReference type="Proteomes" id="UP001164459"/>
    </source>
</evidence>
<protein>
    <recommendedName>
        <fullName evidence="3">STAS/SEC14 domain-containing protein</fullName>
    </recommendedName>
</protein>
<keyword evidence="2" id="KW-1185">Reference proteome</keyword>
<organism evidence="1 2">
    <name type="scientific">Nannocystis punicea</name>
    <dbReference type="NCBI Taxonomy" id="2995304"/>
    <lineage>
        <taxon>Bacteria</taxon>
        <taxon>Pseudomonadati</taxon>
        <taxon>Myxococcota</taxon>
        <taxon>Polyangia</taxon>
        <taxon>Nannocystales</taxon>
        <taxon>Nannocystaceae</taxon>
        <taxon>Nannocystis</taxon>
    </lineage>
</organism>
<reference evidence="1" key="1">
    <citation type="submission" date="2022-11" db="EMBL/GenBank/DDBJ databases">
        <title>Minimal conservation of predation-associated metabolite biosynthetic gene clusters underscores biosynthetic potential of Myxococcota including descriptions for ten novel species: Archangium lansinium sp. nov., Myxococcus landrumus sp. nov., Nannocystis bai.</title>
        <authorList>
            <person name="Ahearne A."/>
            <person name="Stevens C."/>
            <person name="Dowd S."/>
        </authorList>
    </citation>
    <scope>NUCLEOTIDE SEQUENCE</scope>
    <source>
        <strain evidence="1">Fl3</strain>
    </source>
</reference>